<dbReference type="CDD" id="cd20169">
    <property type="entry name" value="Peptidase_M90_mtfA"/>
    <property type="match status" value="1"/>
</dbReference>
<dbReference type="GO" id="GO:0004177">
    <property type="term" value="F:aminopeptidase activity"/>
    <property type="evidence" value="ECO:0007669"/>
    <property type="project" value="TreeGrafter"/>
</dbReference>
<dbReference type="InterPro" id="IPR010384">
    <property type="entry name" value="MtfA_fam"/>
</dbReference>
<dbReference type="SUPFAM" id="SSF55486">
    <property type="entry name" value="Metalloproteases ('zincins'), catalytic domain"/>
    <property type="match status" value="1"/>
</dbReference>
<proteinExistence type="predicted"/>
<dbReference type="OrthoDB" id="9786424at2"/>
<dbReference type="GO" id="GO:0005829">
    <property type="term" value="C:cytosol"/>
    <property type="evidence" value="ECO:0007669"/>
    <property type="project" value="TreeGrafter"/>
</dbReference>
<dbReference type="Gene3D" id="3.40.390.10">
    <property type="entry name" value="Collagenase (Catalytic Domain)"/>
    <property type="match status" value="1"/>
</dbReference>
<dbReference type="KEGG" id="wfu:AXE80_08955"/>
<dbReference type="Gene3D" id="1.10.472.150">
    <property type="entry name" value="Glucose-regulated metallo-peptidase M90, N-terminal domain"/>
    <property type="match status" value="1"/>
</dbReference>
<gene>
    <name evidence="1" type="ORF">AXE80_08955</name>
</gene>
<dbReference type="RefSeq" id="WP_068826470.1">
    <property type="nucleotide sequence ID" value="NZ_CP014224.1"/>
</dbReference>
<sequence>MVVMLVVLFLIGIGIYSYRKSISDNKTIVPRNLHVLLLSNVLFYEKLKEEDRQEFRNKIELFLKAVNVESVGFRLEDIDVVLVAASAVIPVFYFENWQYSNLSTVILYPDYFNKDLSFTEGDVDRNIGGLVGTGRFRHQMILSRKALHYGFNNKTDKSNTGIHEFVHLIDMLDGDVDGVPNRLLSNAYVIPWLDLIHKEMEAINNDESDIRAYGGTKQEEFFAVASEYFFERPDLLKRKHPELFKMMELCFCSKR</sequence>
<reference evidence="1 2" key="1">
    <citation type="submission" date="2016-02" db="EMBL/GenBank/DDBJ databases">
        <authorList>
            <person name="Wen L."/>
            <person name="He K."/>
            <person name="Yang H."/>
        </authorList>
    </citation>
    <scope>NUCLEOTIDE SEQUENCE [LARGE SCALE GENOMIC DNA]</scope>
    <source>
        <strain evidence="1 2">CZ1127</strain>
    </source>
</reference>
<dbReference type="Pfam" id="PF06167">
    <property type="entry name" value="Peptidase_M90"/>
    <property type="match status" value="1"/>
</dbReference>
<dbReference type="PANTHER" id="PTHR30164:SF2">
    <property type="entry name" value="PROTEIN MTFA"/>
    <property type="match status" value="1"/>
</dbReference>
<dbReference type="AlphaFoldDB" id="A0A1B1Y6N2"/>
<organism evidence="1 2">
    <name type="scientific">Wenyingzhuangia fucanilytica</name>
    <dbReference type="NCBI Taxonomy" id="1790137"/>
    <lineage>
        <taxon>Bacteria</taxon>
        <taxon>Pseudomonadati</taxon>
        <taxon>Bacteroidota</taxon>
        <taxon>Flavobacteriia</taxon>
        <taxon>Flavobacteriales</taxon>
        <taxon>Flavobacteriaceae</taxon>
        <taxon>Wenyingzhuangia</taxon>
    </lineage>
</organism>
<dbReference type="EMBL" id="CP014224">
    <property type="protein sequence ID" value="ANW96398.1"/>
    <property type="molecule type" value="Genomic_DNA"/>
</dbReference>
<dbReference type="InterPro" id="IPR042252">
    <property type="entry name" value="MtfA_N"/>
</dbReference>
<name>A0A1B1Y6N2_9FLAO</name>
<dbReference type="Proteomes" id="UP000092967">
    <property type="component" value="Chromosome"/>
</dbReference>
<dbReference type="GO" id="GO:0008237">
    <property type="term" value="F:metallopeptidase activity"/>
    <property type="evidence" value="ECO:0007669"/>
    <property type="project" value="InterPro"/>
</dbReference>
<dbReference type="InterPro" id="IPR024079">
    <property type="entry name" value="MetalloPept_cat_dom_sf"/>
</dbReference>
<protein>
    <submittedName>
        <fullName evidence="1">Peptidase</fullName>
    </submittedName>
</protein>
<evidence type="ECO:0000313" key="1">
    <source>
        <dbReference type="EMBL" id="ANW96398.1"/>
    </source>
</evidence>
<accession>A0A1B1Y6N2</accession>
<keyword evidence="2" id="KW-1185">Reference proteome</keyword>
<evidence type="ECO:0000313" key="2">
    <source>
        <dbReference type="Proteomes" id="UP000092967"/>
    </source>
</evidence>
<dbReference type="PANTHER" id="PTHR30164">
    <property type="entry name" value="MTFA PEPTIDASE"/>
    <property type="match status" value="1"/>
</dbReference>